<dbReference type="InterPro" id="IPR041426">
    <property type="entry name" value="Mos1_HTH"/>
</dbReference>
<organism evidence="2 3">
    <name type="scientific">Caenorhabditis briggsae</name>
    <dbReference type="NCBI Taxonomy" id="6238"/>
    <lineage>
        <taxon>Eukaryota</taxon>
        <taxon>Metazoa</taxon>
        <taxon>Ecdysozoa</taxon>
        <taxon>Nematoda</taxon>
        <taxon>Chromadorea</taxon>
        <taxon>Rhabditida</taxon>
        <taxon>Rhabditina</taxon>
        <taxon>Rhabditomorpha</taxon>
        <taxon>Rhabditoidea</taxon>
        <taxon>Rhabditidae</taxon>
        <taxon>Peloderinae</taxon>
        <taxon>Caenorhabditis</taxon>
    </lineage>
</organism>
<sequence length="188" mass="22517">MSDLLKIDDKAILSVLLYQFLHGKSAYSSFKEFNKVVKDNFISRDDFKFWFDRFSSGKLDEEDDNLSISDMKKMLSDDKHRLKACIFFEYLKEIDKILIPEFCHEEVFVAYKRMSQVQLQELKETLLKLHHIESWYFPPIYPFDYHAIYNRFGPIEDGGARDLDIPNTNAYYKIIFGWDKTSMKKRIY</sequence>
<evidence type="ECO:0000313" key="3">
    <source>
        <dbReference type="Proteomes" id="UP000827892"/>
    </source>
</evidence>
<evidence type="ECO:0000313" key="2">
    <source>
        <dbReference type="EMBL" id="ULT91944.1"/>
    </source>
</evidence>
<dbReference type="Proteomes" id="UP000827892">
    <property type="component" value="Chromosome V"/>
</dbReference>
<dbReference type="EMBL" id="CP090895">
    <property type="protein sequence ID" value="ULT91944.1"/>
    <property type="molecule type" value="Genomic_DNA"/>
</dbReference>
<reference evidence="2 3" key="1">
    <citation type="submission" date="2022-02" db="EMBL/GenBank/DDBJ databases">
        <title>Chromosome-level reference genomes for two strains of Caenorhabditis briggsae: an improved platform for comparative genomics.</title>
        <authorList>
            <person name="Stevens L."/>
            <person name="Andersen E.C."/>
        </authorList>
    </citation>
    <scope>NUCLEOTIDE SEQUENCE [LARGE SCALE GENOMIC DNA]</scope>
    <source>
        <strain evidence="2">QX1410_ONT</strain>
        <tissue evidence="2">Whole-organism</tissue>
    </source>
</reference>
<dbReference type="Gene3D" id="1.10.10.1450">
    <property type="match status" value="1"/>
</dbReference>
<name>A0AAE9ACE0_CAEBR</name>
<evidence type="ECO:0000259" key="1">
    <source>
        <dbReference type="Pfam" id="PF17906"/>
    </source>
</evidence>
<proteinExistence type="predicted"/>
<dbReference type="AlphaFoldDB" id="A0AAE9ACE0"/>
<protein>
    <recommendedName>
        <fullName evidence="1">Mos1 transposase HTH domain-containing protein</fullName>
    </recommendedName>
</protein>
<accession>A0AAE9ACE0</accession>
<gene>
    <name evidence="2" type="ORF">L3Y34_009551</name>
</gene>
<feature type="domain" description="Mos1 transposase HTH" evidence="1">
    <location>
        <begin position="14"/>
        <end position="58"/>
    </location>
</feature>
<dbReference type="Pfam" id="PF17906">
    <property type="entry name" value="HTH_48"/>
    <property type="match status" value="1"/>
</dbReference>